<gene>
    <name evidence="2" type="ORF">EYC80_003830</name>
</gene>
<feature type="compositionally biased region" description="Low complexity" evidence="1">
    <location>
        <begin position="92"/>
        <end position="111"/>
    </location>
</feature>
<dbReference type="InterPro" id="IPR036389">
    <property type="entry name" value="RNase_III_sf"/>
</dbReference>
<comment type="caution">
    <text evidence="2">The sequence shown here is derived from an EMBL/GenBank/DDBJ whole genome shotgun (WGS) entry which is preliminary data.</text>
</comment>
<evidence type="ECO:0000313" key="3">
    <source>
        <dbReference type="Proteomes" id="UP000326757"/>
    </source>
</evidence>
<dbReference type="Proteomes" id="UP000326757">
    <property type="component" value="Unassembled WGS sequence"/>
</dbReference>
<feature type="compositionally biased region" description="Acidic residues" evidence="1">
    <location>
        <begin position="37"/>
        <end position="46"/>
    </location>
</feature>
<dbReference type="AlphaFoldDB" id="A0A5N6KL59"/>
<feature type="region of interest" description="Disordered" evidence="1">
    <location>
        <begin position="1"/>
        <end position="60"/>
    </location>
</feature>
<accession>A0A5N6KL59</accession>
<proteinExistence type="predicted"/>
<dbReference type="GO" id="GO:0004525">
    <property type="term" value="F:ribonuclease III activity"/>
    <property type="evidence" value="ECO:0007669"/>
    <property type="project" value="InterPro"/>
</dbReference>
<organism evidence="2 3">
    <name type="scientific">Monilinia laxa</name>
    <name type="common">Brown rot fungus</name>
    <name type="synonym">Sclerotinia laxa</name>
    <dbReference type="NCBI Taxonomy" id="61186"/>
    <lineage>
        <taxon>Eukaryota</taxon>
        <taxon>Fungi</taxon>
        <taxon>Dikarya</taxon>
        <taxon>Ascomycota</taxon>
        <taxon>Pezizomycotina</taxon>
        <taxon>Leotiomycetes</taxon>
        <taxon>Helotiales</taxon>
        <taxon>Sclerotiniaceae</taxon>
        <taxon>Monilinia</taxon>
    </lineage>
</organism>
<dbReference type="GO" id="GO:0006396">
    <property type="term" value="P:RNA processing"/>
    <property type="evidence" value="ECO:0007669"/>
    <property type="project" value="InterPro"/>
</dbReference>
<evidence type="ECO:0000313" key="2">
    <source>
        <dbReference type="EMBL" id="KAB8304432.1"/>
    </source>
</evidence>
<feature type="region of interest" description="Disordered" evidence="1">
    <location>
        <begin position="77"/>
        <end position="111"/>
    </location>
</feature>
<feature type="compositionally biased region" description="Polar residues" evidence="1">
    <location>
        <begin position="1"/>
        <end position="18"/>
    </location>
</feature>
<dbReference type="EMBL" id="VIGI01000001">
    <property type="protein sequence ID" value="KAB8304432.1"/>
    <property type="molecule type" value="Genomic_DNA"/>
</dbReference>
<reference evidence="2 3" key="1">
    <citation type="submission" date="2019-06" db="EMBL/GenBank/DDBJ databases">
        <title>Genome Sequence of the Brown Rot Fungal Pathogen Monilinia laxa.</title>
        <authorList>
            <person name="De Miccolis Angelini R.M."/>
            <person name="Landi L."/>
            <person name="Abate D."/>
            <person name="Pollastro S."/>
            <person name="Romanazzi G."/>
            <person name="Faretra F."/>
        </authorList>
    </citation>
    <scope>NUCLEOTIDE SEQUENCE [LARGE SCALE GENOMIC DNA]</scope>
    <source>
        <strain evidence="2 3">Mlax316</strain>
    </source>
</reference>
<dbReference type="OrthoDB" id="67027at2759"/>
<sequence length="223" mass="25176">MSQAKTNYRTQMPQSQDFQHYHDAPDEPENNNVLQPEEWEDYDEDTGVTSPLHKADADPHLHHCPSLDSLATTLSTHKSQPLTDSHTNLIPTSSSSSYDSRTQSPTITTTSSSTNRIVRLQPRGVHYFNPAANKNWLEILQAYLSYTFKDPDILEEALEEPNNGVTRVGITMRICMDGNEGMSRLGESVIKLVLSEQYCLFSIPEGRFVSSFTLSIFDSEQLY</sequence>
<evidence type="ECO:0000256" key="1">
    <source>
        <dbReference type="SAM" id="MobiDB-lite"/>
    </source>
</evidence>
<dbReference type="SUPFAM" id="SSF69065">
    <property type="entry name" value="RNase III domain-like"/>
    <property type="match status" value="1"/>
</dbReference>
<feature type="compositionally biased region" description="Polar residues" evidence="1">
    <location>
        <begin position="77"/>
        <end position="91"/>
    </location>
</feature>
<protein>
    <submittedName>
        <fullName evidence="2">Uncharacterized protein</fullName>
    </submittedName>
</protein>
<keyword evidence="3" id="KW-1185">Reference proteome</keyword>
<name>A0A5N6KL59_MONLA</name>